<evidence type="ECO:0000256" key="5">
    <source>
        <dbReference type="SAM" id="Phobius"/>
    </source>
</evidence>
<dbReference type="Gene3D" id="1.20.1740.10">
    <property type="entry name" value="Amino acid/polyamine transporter I"/>
    <property type="match status" value="1"/>
</dbReference>
<sequence length="542" mass="60423">MAHSDSSGKHIFSTIHDPDLPPYRSSLIKQDDSIPGIRTLRLQSVIVLFLSRMVGSGIFATPGGILADCQGSVLLFMVTWVIGGVIALSGTCVYLELGSYLPVNGATKIFLEFMYPYPLYYTSFIFGAFTILFNFSSTNALVFAEYIRYALGYSYQESAIKYLAITAITAVVCAHGYSRNVGLAVQNFIGLIKIIQISMLFLTCIYVFLFPESLTGIENHLHLKDFTSLPSTFSSVSYATATLKAIHSFGGWTSAFAVQNEIKKPIQTLRLAAMISLVSIIALYITMNLAYLKVVPHKDIQFGGQLVGALFFTKLFGPYYGHVLFSLFIALASLGNLLVVVFVDSRLVVEVAREGLVPFSSILRSNRPFHTPLAALITHGILSSLVIIIPRNRVYSYIISLQFYPNQVFHAIVCLGLLFRIRRKFPNVIAPTRAPTFVVFICLLGSLSVVLSPFISSSKNSFKDASFAFIGVGALLLLSFCWFILYYWWPLRGNFSVEREWKEDSFDGMTYYECYKSLRNDELDDYGSINIENRRSLGGANY</sequence>
<feature type="transmembrane region" description="Helical" evidence="5">
    <location>
        <begin position="434"/>
        <end position="455"/>
    </location>
</feature>
<keyword evidence="7" id="KW-1185">Reference proteome</keyword>
<feature type="transmembrane region" description="Helical" evidence="5">
    <location>
        <begin position="117"/>
        <end position="147"/>
    </location>
</feature>
<dbReference type="PANTHER" id="PTHR11785">
    <property type="entry name" value="AMINO ACID TRANSPORTER"/>
    <property type="match status" value="1"/>
</dbReference>
<protein>
    <submittedName>
        <fullName evidence="6">Low-affinity methionine permease</fullName>
    </submittedName>
</protein>
<evidence type="ECO:0000313" key="7">
    <source>
        <dbReference type="Proteomes" id="UP000006853"/>
    </source>
</evidence>
<dbReference type="Proteomes" id="UP000006853">
    <property type="component" value="Chromosome 4"/>
</dbReference>
<dbReference type="GO" id="GO:0016020">
    <property type="term" value="C:membrane"/>
    <property type="evidence" value="ECO:0007669"/>
    <property type="project" value="UniProtKB-SubCell"/>
</dbReference>
<comment type="subcellular location">
    <subcellularLocation>
        <location evidence="1">Membrane</location>
        <topology evidence="1">Multi-pass membrane protein</topology>
    </subcellularLocation>
</comment>
<accession>A0A1G4KQZ1</accession>
<feature type="transmembrane region" description="Helical" evidence="5">
    <location>
        <begin position="45"/>
        <end position="66"/>
    </location>
</feature>
<dbReference type="Pfam" id="PF13520">
    <property type="entry name" value="AA_permease_2"/>
    <property type="match status" value="1"/>
</dbReference>
<evidence type="ECO:0000256" key="1">
    <source>
        <dbReference type="ARBA" id="ARBA00004141"/>
    </source>
</evidence>
<feature type="transmembrane region" description="Helical" evidence="5">
    <location>
        <begin position="189"/>
        <end position="209"/>
    </location>
</feature>
<evidence type="ECO:0000313" key="6">
    <source>
        <dbReference type="EMBL" id="SCV12428.1"/>
    </source>
</evidence>
<feature type="transmembrane region" description="Helical" evidence="5">
    <location>
        <begin position="403"/>
        <end position="422"/>
    </location>
</feature>
<dbReference type="InterPro" id="IPR002293">
    <property type="entry name" value="AA/rel_permease1"/>
</dbReference>
<dbReference type="AlphaFoldDB" id="A0A1G4KQZ1"/>
<feature type="transmembrane region" description="Helical" evidence="5">
    <location>
        <begin position="73"/>
        <end position="97"/>
    </location>
</feature>
<keyword evidence="4 5" id="KW-0472">Membrane</keyword>
<dbReference type="GO" id="GO:0015179">
    <property type="term" value="F:L-amino acid transmembrane transporter activity"/>
    <property type="evidence" value="ECO:0007669"/>
    <property type="project" value="TreeGrafter"/>
</dbReference>
<keyword evidence="2 5" id="KW-0812">Transmembrane</keyword>
<feature type="transmembrane region" description="Helical" evidence="5">
    <location>
        <begin position="271"/>
        <end position="292"/>
    </location>
</feature>
<gene>
    <name evidence="6" type="primary">MUP3-2</name>
    <name evidence="6" type="ordered locus">PP7435_Chr4-0906</name>
</gene>
<dbReference type="EMBL" id="FR839631">
    <property type="protein sequence ID" value="SCV12428.1"/>
    <property type="molecule type" value="Genomic_DNA"/>
</dbReference>
<organism evidence="6 7">
    <name type="scientific">Komagataella phaffii (strain ATCC 76273 / CBS 7435 / CECT 11047 / NRRL Y-11430 / Wegner 21-1)</name>
    <name type="common">Yeast</name>
    <name type="synonym">Pichia pastoris</name>
    <dbReference type="NCBI Taxonomy" id="981350"/>
    <lineage>
        <taxon>Eukaryota</taxon>
        <taxon>Fungi</taxon>
        <taxon>Dikarya</taxon>
        <taxon>Ascomycota</taxon>
        <taxon>Saccharomycotina</taxon>
        <taxon>Pichiomycetes</taxon>
        <taxon>Pichiales</taxon>
        <taxon>Pichiaceae</taxon>
        <taxon>Komagataella</taxon>
    </lineage>
</organism>
<feature type="transmembrane region" description="Helical" evidence="5">
    <location>
        <begin position="319"/>
        <end position="343"/>
    </location>
</feature>
<feature type="transmembrane region" description="Helical" evidence="5">
    <location>
        <begin position="159"/>
        <end position="177"/>
    </location>
</feature>
<evidence type="ECO:0000256" key="2">
    <source>
        <dbReference type="ARBA" id="ARBA00022692"/>
    </source>
</evidence>
<name>A0A1G4KQZ1_KOMPC</name>
<dbReference type="InterPro" id="IPR050598">
    <property type="entry name" value="AminoAcid_Transporter"/>
</dbReference>
<reference evidence="6 7" key="1">
    <citation type="journal article" date="2011" name="J. Biotechnol.">
        <title>High-quality genome sequence of Pichia pastoris CBS7435.</title>
        <authorList>
            <person name="Kuberl A."/>
            <person name="Schneider J."/>
            <person name="Thallinger G.G."/>
            <person name="Anderl I."/>
            <person name="Wibberg D."/>
            <person name="Hajek T."/>
            <person name="Jaenicke S."/>
            <person name="Brinkrolf K."/>
            <person name="Goesmann A."/>
            <person name="Szczepanowski R."/>
            <person name="Puhler A."/>
            <person name="Schwab H."/>
            <person name="Glieder A."/>
            <person name="Pichler H."/>
        </authorList>
    </citation>
    <scope>NUCLEOTIDE SEQUENCE [LARGE SCALE GENOMIC DNA]</scope>
    <source>
        <strain evidence="7">ATCC 76273 / CBS 7435 / CECT 11047 / NRRL Y-11430 / Wegner 21-1</strain>
    </source>
</reference>
<feature type="transmembrane region" description="Helical" evidence="5">
    <location>
        <begin position="373"/>
        <end position="391"/>
    </location>
</feature>
<reference evidence="6 7" key="2">
    <citation type="journal article" date="2016" name="FEMS Yeast Res.">
        <title>Curation of the genome annotation of Pichia pastoris (Komagataella phaffii) CBS7435 from gene level to protein function.</title>
        <authorList>
            <person name="Valli M."/>
            <person name="Tatto N.E."/>
            <person name="Peymann A."/>
            <person name="Gruber C."/>
            <person name="Landes N."/>
            <person name="Ekker H."/>
            <person name="Thallinger G.G."/>
            <person name="Mattanovich D."/>
            <person name="Gasser B."/>
            <person name="Graf A.B."/>
        </authorList>
    </citation>
    <scope>GENOME REANNOTATION</scope>
    <source>
        <strain evidence="6 7">ATCC 76273 / CBS 7435 / CECT 11047 / NRRL Y-11430 / Wegner 21-1</strain>
    </source>
</reference>
<dbReference type="PANTHER" id="PTHR11785:SF382">
    <property type="entry name" value="LOW-AFFINITY METHIONINE PERMEASE"/>
    <property type="match status" value="1"/>
</dbReference>
<evidence type="ECO:0000256" key="3">
    <source>
        <dbReference type="ARBA" id="ARBA00022989"/>
    </source>
</evidence>
<proteinExistence type="predicted"/>
<feature type="transmembrane region" description="Helical" evidence="5">
    <location>
        <begin position="467"/>
        <end position="489"/>
    </location>
</feature>
<keyword evidence="3 5" id="KW-1133">Transmembrane helix</keyword>
<evidence type="ECO:0000256" key="4">
    <source>
        <dbReference type="ARBA" id="ARBA00023136"/>
    </source>
</evidence>
<dbReference type="PIRSF" id="PIRSF006060">
    <property type="entry name" value="AA_transporter"/>
    <property type="match status" value="1"/>
</dbReference>